<evidence type="ECO:0000313" key="1">
    <source>
        <dbReference type="EMBL" id="KKR01639.1"/>
    </source>
</evidence>
<organism evidence="1 2">
    <name type="scientific">Candidatus Woesebacteria bacterium GW2011_GWB1_39_12</name>
    <dbReference type="NCBI Taxonomy" id="1618574"/>
    <lineage>
        <taxon>Bacteria</taxon>
        <taxon>Candidatus Woeseibacteriota</taxon>
    </lineage>
</organism>
<dbReference type="STRING" id="1618574.UT24_C0003G0046"/>
<gene>
    <name evidence="1" type="ORF">UT24_C0003G0046</name>
</gene>
<dbReference type="Proteomes" id="UP000033881">
    <property type="component" value="Unassembled WGS sequence"/>
</dbReference>
<protein>
    <submittedName>
        <fullName evidence="1">Uncharacterized protein</fullName>
    </submittedName>
</protein>
<dbReference type="AlphaFoldDB" id="A0A0G0MC80"/>
<reference evidence="1 2" key="1">
    <citation type="journal article" date="2015" name="Nature">
        <title>rRNA introns, odd ribosomes, and small enigmatic genomes across a large radiation of phyla.</title>
        <authorList>
            <person name="Brown C.T."/>
            <person name="Hug L.A."/>
            <person name="Thomas B.C."/>
            <person name="Sharon I."/>
            <person name="Castelle C.J."/>
            <person name="Singh A."/>
            <person name="Wilkins M.J."/>
            <person name="Williams K.H."/>
            <person name="Banfield J.F."/>
        </authorList>
    </citation>
    <scope>NUCLEOTIDE SEQUENCE [LARGE SCALE GENOMIC DNA]</scope>
</reference>
<proteinExistence type="predicted"/>
<comment type="caution">
    <text evidence="1">The sequence shown here is derived from an EMBL/GenBank/DDBJ whole genome shotgun (WGS) entry which is preliminary data.</text>
</comment>
<evidence type="ECO:0000313" key="2">
    <source>
        <dbReference type="Proteomes" id="UP000033881"/>
    </source>
</evidence>
<name>A0A0G0MC80_9BACT</name>
<accession>A0A0G0MC80</accession>
<dbReference type="EMBL" id="LBWB01000003">
    <property type="protein sequence ID" value="KKR01639.1"/>
    <property type="molecule type" value="Genomic_DNA"/>
</dbReference>
<sequence length="121" mass="14168">MLEQMREVVMSATISVLMGDHESVVCRRYKCHRCGKPILKPISKKGKPPKRCGPCAADHIRKQHLDPYWRRKQREYKRRFKEKQRMTQGLPVGTLLSDTRVLDNGHVAAYVLLNRKIRETL</sequence>